<dbReference type="GO" id="GO:0005730">
    <property type="term" value="C:nucleolus"/>
    <property type="evidence" value="ECO:0007669"/>
    <property type="project" value="TreeGrafter"/>
</dbReference>
<dbReference type="Pfam" id="PF16201">
    <property type="entry name" value="NopRA1"/>
    <property type="match status" value="1"/>
</dbReference>
<dbReference type="PANTHER" id="PTHR13500:SF0">
    <property type="entry name" value="NUCLEOLAR PRE-RIBOSOMAL-ASSOCIATED PROTEIN 1"/>
    <property type="match status" value="1"/>
</dbReference>
<evidence type="ECO:0000259" key="3">
    <source>
        <dbReference type="Pfam" id="PF16201"/>
    </source>
</evidence>
<sequence length="1840" mass="213348">MKRKLSNETEDEDDKMATIENDPAAKGEVSMKEFDVKQFRQMLKKSGNFFDDLKLFNNIATKTPDIVFDFIASGGKSLEVVETINSHQESSFEILSNLYIMLHFIIKASINDDNLRSESTVQALKYLVNKNNTSIMKMLSSSKATDKITMLNILTIAVQIDRELGHDILKNVAIFSKVNEKSDLAIFEEEVKAKRQKTSLTGTIREAFTNFFMSFLLRETDAIMCKKILQKHALFEFFLQNLHQDGYDTIKDVLSCLTKSVLISSSFSKPEKLKIFTDDAVKHLLKLYEWKGDSEERDNVVNLSHHFLILLLTNRKHGIAFKGLTEHRQNLRQLHILGIFKNVWMHEYPSLLAIEIVKSCPDLMHNLLHRLLIGLPPKATPNWFMCANFTKKLISEIDPPAMMKLISTLEAKKISNNIIRFSMSQFILQNINENALIQQDNLEIREIAIDLLLRMLKQCCKYLDELSKVDTLKDFEKHRIRFDLINHLFTFYPHIDIILNSLYRSIVFCKRIQTDRNKELVKSQLKNTLDILLLLIESFPSTIEKIPSVVDYLETLRQIYEYQLSAIDDINKNENIEIEMKIVKIILSLQPNILSLDTEMFNRIFTIMVQVHCCSTNEAYRKESRVLLFRIIKNISLFSSTSDLEISIWLEAFRNIPNGILKESINTFIKVLKSNQNVAEMNFKWNSGAAKTYDLSLFEMINNSESSGDSVVSNSCQLSYALPILLTFKPEKLNRIIEFIEMLTLLLYHSFPEMKKSFIALLKQDSLEVNTNIANYIKKKSLNTFDDIIVGCSKSVYKEFQHCLVNNREFEEISSVDGEKCQLLILQAIFCATKLSHSDLLSDEKILELTKYIKCFYGKILELEADNKNGLKQLKDDNEIIEQSANKIYECDVQLISSNLVSYIFEHNSMLLNDFNINEMNQVTKLIESLLSVFNTNDHFNQKLKKYCLKIVQQLKDLDTLNESVLDVIGKFPFESDQYHDLIALVMNKPVDEKSIKAIKLCIDKITTPLTTTQMEKLEKIYVNSVLNTTYDLNEFEESLRTYLLTFPHSLEDISCEIFKIVFQDDVALTKSYLQLIVLLFSRKNEWNELFISNAMKVKKEFLYPLLHIAFKKNIINDDMLKPLYAEFKSGIIRAIEKPNKAAQIYRENIESSIQLIKFAMPQNECRDLASKKFKFESSAVFQINMLHAVFTKALEIEQNDLVFYNFINHWIQLFGHAESKDYEDYLNIMTKWIEHVPASAEERIQLNDESWTKFTTACLKHGLKSIDHSQMLVILGKIVATLNVDPKEVVNIFDMIFSHSNFFNLAFNMRSIARNWKRNLFYLINVLVQKNPEIANEKHIPIFLSSYQATMSSCDQLILNLLRFYEIRCGINLHEYNPLLFGQAALNHFTSHEHNELKFIKNNSLDKMDAVFFKLLNLFEKSMIENTLNNYPIKRQLAGVNLTDLHQLVNNDGDDNIYDPGYFLPLFEMILTSSSFKFLSVAVKNELIALIPPALSCEDENMRLLAAHILLKCRENTEAKKKTKGIWIRYYDSMQKGIADVKEGTKSENKNEQHFPRPASISTRLLAEFCKIIPNKLHPIYSTVSNYLIIKDKFEFSTIPELLVLFHSSDIQHEDARLFILNMINNGISDGLDFKILNNTPFLKMILSCYKCPLSSRKIDLLILKIVDKLVIKCEKTKFLIDKYGLGLWIFQISVNVEAFEYDIIEAIVSLIYHIFQSNKDNEQITKILRESLIILLNKFTKSKLSLNSFLYVLKVLNQMKHFKYISNDDCTIIQEIASVFIPTEYMSRILYIQNYSKACKYLETTDLFRKSITTDQSTVDVIAEAREFMINFYTTNNV</sequence>
<feature type="domain" description="URB1 C-terminal" evidence="3">
    <location>
        <begin position="1495"/>
        <end position="1690"/>
    </location>
</feature>
<gene>
    <name evidence="4" type="ORF">CHIRRI_LOCUS7875</name>
</gene>
<evidence type="ECO:0008006" key="6">
    <source>
        <dbReference type="Google" id="ProtNLM"/>
    </source>
</evidence>
<dbReference type="InterPro" id="IPR032436">
    <property type="entry name" value="URB1_C"/>
</dbReference>
<evidence type="ECO:0000259" key="2">
    <source>
        <dbReference type="Pfam" id="PF11707"/>
    </source>
</evidence>
<feature type="region of interest" description="Disordered" evidence="1">
    <location>
        <begin position="1"/>
        <end position="24"/>
    </location>
</feature>
<organism evidence="4 5">
    <name type="scientific">Chironomus riparius</name>
    <dbReference type="NCBI Taxonomy" id="315576"/>
    <lineage>
        <taxon>Eukaryota</taxon>
        <taxon>Metazoa</taxon>
        <taxon>Ecdysozoa</taxon>
        <taxon>Arthropoda</taxon>
        <taxon>Hexapoda</taxon>
        <taxon>Insecta</taxon>
        <taxon>Pterygota</taxon>
        <taxon>Neoptera</taxon>
        <taxon>Endopterygota</taxon>
        <taxon>Diptera</taxon>
        <taxon>Nematocera</taxon>
        <taxon>Chironomoidea</taxon>
        <taxon>Chironomidae</taxon>
        <taxon>Chironominae</taxon>
        <taxon>Chironomus</taxon>
    </lineage>
</organism>
<dbReference type="OrthoDB" id="72892at2759"/>
<name>A0A9N9WTT0_9DIPT</name>
<dbReference type="PANTHER" id="PTHR13500">
    <property type="entry name" value="NUCLEOLAR PRERIBOSOMAL-ASSOCIATED PROTEIN 1"/>
    <property type="match status" value="1"/>
</dbReference>
<dbReference type="InterPro" id="IPR021714">
    <property type="entry name" value="URB1_N"/>
</dbReference>
<keyword evidence="5" id="KW-1185">Reference proteome</keyword>
<proteinExistence type="predicted"/>
<protein>
    <recommendedName>
        <fullName evidence="6">Nucleolar pre-ribosomal-associated protein 1</fullName>
    </recommendedName>
</protein>
<dbReference type="Proteomes" id="UP001153620">
    <property type="component" value="Chromosome 2"/>
</dbReference>
<dbReference type="GO" id="GO:0000463">
    <property type="term" value="P:maturation of LSU-rRNA from tricistronic rRNA transcript (SSU-rRNA, 5.8S rRNA, LSU-rRNA)"/>
    <property type="evidence" value="ECO:0007669"/>
    <property type="project" value="TreeGrafter"/>
</dbReference>
<reference evidence="4" key="1">
    <citation type="submission" date="2022-01" db="EMBL/GenBank/DDBJ databases">
        <authorList>
            <person name="King R."/>
        </authorList>
    </citation>
    <scope>NUCLEOTIDE SEQUENCE</scope>
</reference>
<dbReference type="Pfam" id="PF11707">
    <property type="entry name" value="Npa1"/>
    <property type="match status" value="1"/>
</dbReference>
<accession>A0A9N9WTT0</accession>
<feature type="domain" description="URB1 N-terminal" evidence="2">
    <location>
        <begin position="85"/>
        <end position="384"/>
    </location>
</feature>
<reference evidence="4" key="2">
    <citation type="submission" date="2022-10" db="EMBL/GenBank/DDBJ databases">
        <authorList>
            <consortium name="ENA_rothamsted_submissions"/>
            <consortium name="culmorum"/>
            <person name="King R."/>
        </authorList>
    </citation>
    <scope>NUCLEOTIDE SEQUENCE</scope>
</reference>
<evidence type="ECO:0000313" key="4">
    <source>
        <dbReference type="EMBL" id="CAG9804998.1"/>
    </source>
</evidence>
<evidence type="ECO:0000256" key="1">
    <source>
        <dbReference type="SAM" id="MobiDB-lite"/>
    </source>
</evidence>
<dbReference type="EMBL" id="OU895878">
    <property type="protein sequence ID" value="CAG9804998.1"/>
    <property type="molecule type" value="Genomic_DNA"/>
</dbReference>
<dbReference type="InterPro" id="IPR039844">
    <property type="entry name" value="URB1"/>
</dbReference>
<dbReference type="GO" id="GO:0000466">
    <property type="term" value="P:maturation of 5.8S rRNA from tricistronic rRNA transcript (SSU-rRNA, 5.8S rRNA, LSU-rRNA)"/>
    <property type="evidence" value="ECO:0007669"/>
    <property type="project" value="TreeGrafter"/>
</dbReference>
<evidence type="ECO:0000313" key="5">
    <source>
        <dbReference type="Proteomes" id="UP001153620"/>
    </source>
</evidence>